<dbReference type="EMBL" id="JMQA01000047">
    <property type="protein sequence ID" value="KFM94331.1"/>
    <property type="molecule type" value="Genomic_DNA"/>
</dbReference>
<proteinExistence type="predicted"/>
<dbReference type="GeneID" id="77010746"/>
<dbReference type="Proteomes" id="UP000442469">
    <property type="component" value="Unassembled WGS sequence"/>
</dbReference>
<evidence type="ECO:0000313" key="3">
    <source>
        <dbReference type="EMBL" id="MUG21118.1"/>
    </source>
</evidence>
<evidence type="ECO:0000313" key="2">
    <source>
        <dbReference type="EMBL" id="KFM94331.1"/>
    </source>
</evidence>
<evidence type="ECO:0000259" key="1">
    <source>
        <dbReference type="Pfam" id="PF24032"/>
    </source>
</evidence>
<dbReference type="Gene3D" id="3.30.1920.10">
    <property type="entry name" value="Baseplate protein-like domains - 2 layer sandwich fold"/>
    <property type="match status" value="1"/>
</dbReference>
<name>A0A090Y804_PAEMA</name>
<gene>
    <name evidence="2" type="ORF">DJ90_1374</name>
    <name evidence="3" type="ORF">GNQ08_01550</name>
</gene>
<sequence length="327" mass="37038">MTMAVKIINRQGTGNDAEWDVSEIVKGLSWKTSRIGKAGSVSFTLIKGSPFQTTNFTYNNGDIVRVRVNDTNVFHGYIFSIDEGRDEAVKITAYDQIRYLMNTDTYVFTGVTATEVVQRIAKDFNLKLGTVADTKHRIPTMTEDGKKLLDIIDKAITLTLHHTGRDYCLYDDFGSLCLREVNDAGLDLIIGDGSLMYDYEVKRSIDSDTYNQIKLYKDNKETGKREIYMAKDSVNIKRWGLLQHYQSVDEDYNTAQISELLDKLAKLKNRETKSLKVNALGDIRVRAGMRVRIIISEYGVDQALLVDECSHDFDGAVHTMTLDLRVV</sequence>
<organism evidence="2 4">
    <name type="scientific">Paenibacillus macerans</name>
    <name type="common">Bacillus macerans</name>
    <dbReference type="NCBI Taxonomy" id="44252"/>
    <lineage>
        <taxon>Bacteria</taxon>
        <taxon>Bacillati</taxon>
        <taxon>Bacillota</taxon>
        <taxon>Bacilli</taxon>
        <taxon>Bacillales</taxon>
        <taxon>Paenibacillaceae</taxon>
        <taxon>Paenibacillus</taxon>
    </lineage>
</organism>
<dbReference type="Pfam" id="PF24032">
    <property type="entry name" value="YQBQ"/>
    <property type="match status" value="1"/>
</dbReference>
<dbReference type="PATRIC" id="fig|44252.3.peg.5656"/>
<dbReference type="Gene3D" id="3.55.50.10">
    <property type="entry name" value="Baseplate protein-like domains"/>
    <property type="match status" value="1"/>
</dbReference>
<comment type="caution">
    <text evidence="2">The sequence shown here is derived from an EMBL/GenBank/DDBJ whole genome shotgun (WGS) entry which is preliminary data.</text>
</comment>
<feature type="domain" description="YqbQ/XkdQ" evidence="1">
    <location>
        <begin position="29"/>
        <end position="325"/>
    </location>
</feature>
<dbReference type="InterPro" id="IPR023399">
    <property type="entry name" value="Baseplate-like_2-layer_sand"/>
</dbReference>
<evidence type="ECO:0000313" key="5">
    <source>
        <dbReference type="Proteomes" id="UP000442469"/>
    </source>
</evidence>
<dbReference type="Gene3D" id="2.30.300.10">
    <property type="entry name" value="Baseplate protein-like domain - beta roll fold"/>
    <property type="match status" value="1"/>
</dbReference>
<dbReference type="EMBL" id="WNZZ01000001">
    <property type="protein sequence ID" value="MUG21118.1"/>
    <property type="molecule type" value="Genomic_DNA"/>
</dbReference>
<protein>
    <submittedName>
        <fullName evidence="2">Phage late control D family protein</fullName>
    </submittedName>
</protein>
<dbReference type="OrthoDB" id="1698671at2"/>
<reference evidence="2 4" key="1">
    <citation type="submission" date="2014-04" db="EMBL/GenBank/DDBJ databases">
        <authorList>
            <person name="Bishop-Lilly K.A."/>
            <person name="Broomall S.M."/>
            <person name="Chain P.S."/>
            <person name="Chertkov O."/>
            <person name="Coyne S.R."/>
            <person name="Daligault H.E."/>
            <person name="Davenport K.W."/>
            <person name="Erkkila T."/>
            <person name="Frey K.G."/>
            <person name="Gibbons H.S."/>
            <person name="Gu W."/>
            <person name="Jaissle J."/>
            <person name="Johnson S.L."/>
            <person name="Koroleva G.I."/>
            <person name="Ladner J.T."/>
            <person name="Lo C.-C."/>
            <person name="Minogue T.D."/>
            <person name="Munk C."/>
            <person name="Palacios G.F."/>
            <person name="Redden C.L."/>
            <person name="Rosenzweig C.N."/>
            <person name="Scholz M.B."/>
            <person name="Teshima H."/>
            <person name="Xu Y."/>
        </authorList>
    </citation>
    <scope>NUCLEOTIDE SEQUENCE [LARGE SCALE GENOMIC DNA]</scope>
    <source>
        <strain evidence="2 4">8244</strain>
    </source>
</reference>
<keyword evidence="4" id="KW-1185">Reference proteome</keyword>
<dbReference type="HOGENOM" id="CLU_060297_1_0_9"/>
<dbReference type="AlphaFoldDB" id="A0A090Y804"/>
<dbReference type="Proteomes" id="UP000029278">
    <property type="component" value="Unassembled WGS sequence"/>
</dbReference>
<dbReference type="SUPFAM" id="SSF69279">
    <property type="entry name" value="Phage tail proteins"/>
    <property type="match status" value="1"/>
</dbReference>
<dbReference type="STRING" id="44252.DJ90_1374"/>
<accession>A0A090Y804</accession>
<evidence type="ECO:0000313" key="4">
    <source>
        <dbReference type="Proteomes" id="UP000029278"/>
    </source>
</evidence>
<reference evidence="3 5" key="2">
    <citation type="submission" date="2019-11" db="EMBL/GenBank/DDBJ databases">
        <title>Draft genome sequences of five Paenibacillus species of dairy origin.</title>
        <authorList>
            <person name="Olajide A.M."/>
            <person name="Chen S."/>
            <person name="Lapointe G."/>
        </authorList>
    </citation>
    <scope>NUCLEOTIDE SEQUENCE [LARGE SCALE GENOMIC DNA]</scope>
    <source>
        <strain evidence="3 5">3CT49</strain>
    </source>
</reference>
<dbReference type="InterPro" id="IPR056937">
    <property type="entry name" value="YqbQ/XkdQ"/>
</dbReference>
<dbReference type="RefSeq" id="WP_082207616.1">
    <property type="nucleotide sequence ID" value="NZ_BGML01000004.1"/>
</dbReference>